<dbReference type="InterPro" id="IPR041122">
    <property type="entry name" value="RecJ_OB"/>
</dbReference>
<accession>A0A4R6Y8Y1</accession>
<keyword evidence="3" id="KW-0540">Nuclease</keyword>
<dbReference type="Proteomes" id="UP000294480">
    <property type="component" value="Unassembled WGS sequence"/>
</dbReference>
<reference evidence="10 11" key="1">
    <citation type="submission" date="2019-03" db="EMBL/GenBank/DDBJ databases">
        <title>Genomic Encyclopedia of Type Strains, Phase IV (KMG-IV): sequencing the most valuable type-strain genomes for metagenomic binning, comparative biology and taxonomic classification.</title>
        <authorList>
            <person name="Goeker M."/>
        </authorList>
    </citation>
    <scope>NUCLEOTIDE SEQUENCE [LARGE SCALE GENOMIC DNA]</scope>
    <source>
        <strain evidence="10 11">DSM 102852</strain>
    </source>
</reference>
<keyword evidence="4" id="KW-0378">Hydrolase</keyword>
<feature type="domain" description="DHHA1" evidence="8">
    <location>
        <begin position="357"/>
        <end position="451"/>
    </location>
</feature>
<keyword evidence="5 10" id="KW-0269">Exonuclease</keyword>
<dbReference type="Pfam" id="PF01368">
    <property type="entry name" value="DHH"/>
    <property type="match status" value="1"/>
</dbReference>
<evidence type="ECO:0000313" key="11">
    <source>
        <dbReference type="Proteomes" id="UP000294480"/>
    </source>
</evidence>
<evidence type="ECO:0000256" key="3">
    <source>
        <dbReference type="ARBA" id="ARBA00022722"/>
    </source>
</evidence>
<dbReference type="RefSeq" id="WP_133619617.1">
    <property type="nucleotide sequence ID" value="NZ_SNZE01000007.1"/>
</dbReference>
<sequence length="568" mass="62417">MTTINQRQPNPHIAAELESAGHSALLARLLAARGVNGAQEAQLELNQLISPASLLGIDVAAHELANAIEQSKHLLIIADYDCDGATACAVGLRGLRSLGAHVDFLVPNRFEYGYGLSPEIVTLAANHPDFDKPDLLLTVDNGMASIEGVAHANALGMPVLITDHHLPADETPSAIAIVNPNQHGCPFPSKNLAGVGVMFYVLVATRAELKNRGYFTHRPMPNLAELLDLVALGTVADVVKLDHNNRILVANGLARMRAGKMCAGINALLNVAGRDFRKASSFDMGFAIGPRLNAAGRLDDMSLGIRCLTTDDEQEALQLAQQLDEMNRERRAIEQQMREEAEVNLSSLDVEVQFSICLTHEEFHQGVIGIVAGRLKEKYHRPTIVFAPDGKEFLKGSGRSINGIHLRDVLDWVNKNAPETIVKFGGHAMAAGLTIVRADFELFKDTFEQAVVAMSEPEVFTKQIVTDGQLHSTDFSIANVDAINKQVWGQGFAAPLFEDRFEVIEQRVLKDTHLKLVLKNQNGTFNAIWFFHAEEMPKHIQCVYQLQRNDWNGKTDLQFLIEYAVPID</sequence>
<evidence type="ECO:0000259" key="8">
    <source>
        <dbReference type="Pfam" id="PF02272"/>
    </source>
</evidence>
<evidence type="ECO:0000256" key="1">
    <source>
        <dbReference type="ARBA" id="ARBA00005915"/>
    </source>
</evidence>
<dbReference type="Gene3D" id="3.90.1640.30">
    <property type="match status" value="1"/>
</dbReference>
<keyword evidence="6" id="KW-0175">Coiled coil</keyword>
<feature type="domain" description="RecJ OB" evidence="9">
    <location>
        <begin position="466"/>
        <end position="562"/>
    </location>
</feature>
<evidence type="ECO:0000259" key="7">
    <source>
        <dbReference type="Pfam" id="PF01368"/>
    </source>
</evidence>
<comment type="caution">
    <text evidence="10">The sequence shown here is derived from an EMBL/GenBank/DDBJ whole genome shotgun (WGS) entry which is preliminary data.</text>
</comment>
<dbReference type="AlphaFoldDB" id="A0A4R6Y8Y1"/>
<evidence type="ECO:0000256" key="5">
    <source>
        <dbReference type="ARBA" id="ARBA00022839"/>
    </source>
</evidence>
<dbReference type="OrthoDB" id="9809852at2"/>
<protein>
    <recommendedName>
        <fullName evidence="2">Single-stranded-DNA-specific exonuclease RecJ</fullName>
    </recommendedName>
</protein>
<dbReference type="GO" id="GO:0003676">
    <property type="term" value="F:nucleic acid binding"/>
    <property type="evidence" value="ECO:0007669"/>
    <property type="project" value="InterPro"/>
</dbReference>
<feature type="coiled-coil region" evidence="6">
    <location>
        <begin position="309"/>
        <end position="343"/>
    </location>
</feature>
<dbReference type="InterPro" id="IPR051673">
    <property type="entry name" value="SSDNA_exonuclease_RecJ"/>
</dbReference>
<feature type="domain" description="DDH" evidence="7">
    <location>
        <begin position="75"/>
        <end position="234"/>
    </location>
</feature>
<dbReference type="Pfam" id="PF02272">
    <property type="entry name" value="DHHA1"/>
    <property type="match status" value="1"/>
</dbReference>
<dbReference type="InterPro" id="IPR001667">
    <property type="entry name" value="DDH_dom"/>
</dbReference>
<dbReference type="EMBL" id="SNZE01000007">
    <property type="protein sequence ID" value="TDR31886.1"/>
    <property type="molecule type" value="Genomic_DNA"/>
</dbReference>
<dbReference type="Gene3D" id="3.10.310.30">
    <property type="match status" value="1"/>
</dbReference>
<dbReference type="InterPro" id="IPR004610">
    <property type="entry name" value="RecJ"/>
</dbReference>
<dbReference type="GO" id="GO:0006281">
    <property type="term" value="P:DNA repair"/>
    <property type="evidence" value="ECO:0007669"/>
    <property type="project" value="InterPro"/>
</dbReference>
<comment type="similarity">
    <text evidence="1">Belongs to the RecJ family.</text>
</comment>
<organism evidence="10 11">
    <name type="scientific">Hydromonas duriensis</name>
    <dbReference type="NCBI Taxonomy" id="1527608"/>
    <lineage>
        <taxon>Bacteria</taxon>
        <taxon>Pseudomonadati</taxon>
        <taxon>Pseudomonadota</taxon>
        <taxon>Betaproteobacteria</taxon>
        <taxon>Burkholderiales</taxon>
        <taxon>Burkholderiaceae</taxon>
        <taxon>Hydromonas</taxon>
    </lineage>
</organism>
<evidence type="ECO:0000256" key="4">
    <source>
        <dbReference type="ARBA" id="ARBA00022801"/>
    </source>
</evidence>
<dbReference type="PANTHER" id="PTHR30255:SF2">
    <property type="entry name" value="SINGLE-STRANDED-DNA-SPECIFIC EXONUCLEASE RECJ"/>
    <property type="match status" value="1"/>
</dbReference>
<dbReference type="PANTHER" id="PTHR30255">
    <property type="entry name" value="SINGLE-STRANDED-DNA-SPECIFIC EXONUCLEASE RECJ"/>
    <property type="match status" value="1"/>
</dbReference>
<dbReference type="InterPro" id="IPR038763">
    <property type="entry name" value="DHH_sf"/>
</dbReference>
<gene>
    <name evidence="10" type="ORF">DFR44_107103</name>
</gene>
<dbReference type="GO" id="GO:0008409">
    <property type="term" value="F:5'-3' exonuclease activity"/>
    <property type="evidence" value="ECO:0007669"/>
    <property type="project" value="InterPro"/>
</dbReference>
<evidence type="ECO:0000256" key="6">
    <source>
        <dbReference type="SAM" id="Coils"/>
    </source>
</evidence>
<evidence type="ECO:0000259" key="9">
    <source>
        <dbReference type="Pfam" id="PF17768"/>
    </source>
</evidence>
<name>A0A4R6Y8Y1_9BURK</name>
<evidence type="ECO:0000256" key="2">
    <source>
        <dbReference type="ARBA" id="ARBA00019841"/>
    </source>
</evidence>
<dbReference type="Pfam" id="PF17768">
    <property type="entry name" value="RecJ_OB"/>
    <property type="match status" value="1"/>
</dbReference>
<dbReference type="NCBIfam" id="TIGR00644">
    <property type="entry name" value="recJ"/>
    <property type="match status" value="1"/>
</dbReference>
<evidence type="ECO:0000313" key="10">
    <source>
        <dbReference type="EMBL" id="TDR31886.1"/>
    </source>
</evidence>
<dbReference type="GO" id="GO:0006310">
    <property type="term" value="P:DNA recombination"/>
    <property type="evidence" value="ECO:0007669"/>
    <property type="project" value="InterPro"/>
</dbReference>
<dbReference type="SUPFAM" id="SSF64182">
    <property type="entry name" value="DHH phosphoesterases"/>
    <property type="match status" value="1"/>
</dbReference>
<dbReference type="InterPro" id="IPR003156">
    <property type="entry name" value="DHHA1_dom"/>
</dbReference>
<keyword evidence="11" id="KW-1185">Reference proteome</keyword>
<dbReference type="FunFam" id="3.90.1640.30:FF:000001">
    <property type="entry name" value="Single-stranded-DNA-specific exonuclease RecJ"/>
    <property type="match status" value="1"/>
</dbReference>
<proteinExistence type="inferred from homology"/>